<dbReference type="PANTHER" id="PTHR10909">
    <property type="entry name" value="ELECTRON TRANSPORT OXIDOREDUCTASE"/>
    <property type="match status" value="1"/>
</dbReference>
<dbReference type="EMBL" id="OC006727">
    <property type="protein sequence ID" value="CAD7266292.1"/>
    <property type="molecule type" value="Genomic_DNA"/>
</dbReference>
<evidence type="ECO:0000259" key="4">
    <source>
        <dbReference type="Pfam" id="PF01756"/>
    </source>
</evidence>
<dbReference type="GO" id="GO:0033540">
    <property type="term" value="P:fatty acid beta-oxidation using acyl-CoA oxidase"/>
    <property type="evidence" value="ECO:0007669"/>
    <property type="project" value="TreeGrafter"/>
</dbReference>
<dbReference type="GO" id="GO:0005504">
    <property type="term" value="F:fatty acid binding"/>
    <property type="evidence" value="ECO:0007669"/>
    <property type="project" value="TreeGrafter"/>
</dbReference>
<feature type="domain" description="Acyl-CoA oxidase C-terminal" evidence="4">
    <location>
        <begin position="130"/>
        <end position="207"/>
    </location>
</feature>
<evidence type="ECO:0000256" key="1">
    <source>
        <dbReference type="ARBA" id="ARBA00005189"/>
    </source>
</evidence>
<dbReference type="SUPFAM" id="SSF47203">
    <property type="entry name" value="Acyl-CoA dehydrogenase C-terminal domain-like"/>
    <property type="match status" value="1"/>
</dbReference>
<name>A0A7R9G505_TIMSH</name>
<dbReference type="GO" id="GO:0005777">
    <property type="term" value="C:peroxisome"/>
    <property type="evidence" value="ECO:0007669"/>
    <property type="project" value="InterPro"/>
</dbReference>
<dbReference type="Pfam" id="PF01756">
    <property type="entry name" value="ACOX"/>
    <property type="match status" value="1"/>
</dbReference>
<sequence>MERKTSAVKLEPEEDLEYILHHEEKLEIKSEIDAPIKSEQCFNEEVQDYQQPEYFAGLLTFPPIKHELPDESNASDNVDEIVKSEMILCDDPLEIDDFISYHYTPENKAKRQRSHGATVPTITVMFAGLYMTGGQPTSLLRDGIVELCSQLKPDAVALVDAVAPPDFILNSALGASDGDLYKNLQAAIYRTPEAFERPGWWTDVVRSTRHVKSRHSQSQDGVERAEVRTSFSRYLFTRHDDPYVQFMIQLMWVQYNVVLAPIPTSRQSPPLHHSLHNLTVLQLSDRGSVFKLLALGFTVFHVQ</sequence>
<reference evidence="5" key="1">
    <citation type="submission" date="2020-11" db="EMBL/GenBank/DDBJ databases">
        <authorList>
            <person name="Tran Van P."/>
        </authorList>
    </citation>
    <scope>NUCLEOTIDE SEQUENCE</scope>
</reference>
<comment type="pathway">
    <text evidence="1">Lipid metabolism.</text>
</comment>
<dbReference type="InterPro" id="IPR036250">
    <property type="entry name" value="AcylCo_DH-like_C"/>
</dbReference>
<dbReference type="AlphaFoldDB" id="A0A7R9G505"/>
<organism evidence="5">
    <name type="scientific">Timema shepardi</name>
    <name type="common">Walking stick</name>
    <dbReference type="NCBI Taxonomy" id="629360"/>
    <lineage>
        <taxon>Eukaryota</taxon>
        <taxon>Metazoa</taxon>
        <taxon>Ecdysozoa</taxon>
        <taxon>Arthropoda</taxon>
        <taxon>Hexapoda</taxon>
        <taxon>Insecta</taxon>
        <taxon>Pterygota</taxon>
        <taxon>Neoptera</taxon>
        <taxon>Polyneoptera</taxon>
        <taxon>Phasmatodea</taxon>
        <taxon>Timematodea</taxon>
        <taxon>Timematoidea</taxon>
        <taxon>Timematidae</taxon>
        <taxon>Timema</taxon>
    </lineage>
</organism>
<dbReference type="PANTHER" id="PTHR10909:SF390">
    <property type="entry name" value="PEROXISOMAL ACYL-COENZYME A OXIDASE 3"/>
    <property type="match status" value="1"/>
</dbReference>
<dbReference type="InterPro" id="IPR012258">
    <property type="entry name" value="Acyl-CoA_oxidase"/>
</dbReference>
<accession>A0A7R9G505</accession>
<dbReference type="GO" id="GO:0016402">
    <property type="term" value="F:pristanoyl-CoA oxidase activity"/>
    <property type="evidence" value="ECO:0007669"/>
    <property type="project" value="TreeGrafter"/>
</dbReference>
<dbReference type="GO" id="GO:0071949">
    <property type="term" value="F:FAD binding"/>
    <property type="evidence" value="ECO:0007669"/>
    <property type="project" value="InterPro"/>
</dbReference>
<evidence type="ECO:0000313" key="5">
    <source>
        <dbReference type="EMBL" id="CAD7266292.1"/>
    </source>
</evidence>
<dbReference type="InterPro" id="IPR002655">
    <property type="entry name" value="Acyl-CoA_oxidase_C"/>
</dbReference>
<protein>
    <recommendedName>
        <fullName evidence="4">Acyl-CoA oxidase C-terminal domain-containing protein</fullName>
    </recommendedName>
</protein>
<evidence type="ECO:0000256" key="3">
    <source>
        <dbReference type="ARBA" id="ARBA00023002"/>
    </source>
</evidence>
<keyword evidence="3" id="KW-0560">Oxidoreductase</keyword>
<gene>
    <name evidence="5" type="ORF">TSIB3V08_LOCUS10311</name>
</gene>
<evidence type="ECO:0000256" key="2">
    <source>
        <dbReference type="ARBA" id="ARBA00006288"/>
    </source>
</evidence>
<proteinExistence type="inferred from homology"/>
<dbReference type="GO" id="GO:0055088">
    <property type="term" value="P:lipid homeostasis"/>
    <property type="evidence" value="ECO:0007669"/>
    <property type="project" value="TreeGrafter"/>
</dbReference>
<comment type="similarity">
    <text evidence="2">Belongs to the acyl-CoA oxidase family.</text>
</comment>
<dbReference type="Gene3D" id="1.20.140.10">
    <property type="entry name" value="Butyryl-CoA Dehydrogenase, subunit A, domain 3"/>
    <property type="match status" value="1"/>
</dbReference>